<accession>A0A1A9BJF6</accession>
<feature type="compositionally biased region" description="Low complexity" evidence="1">
    <location>
        <begin position="36"/>
        <end position="56"/>
    </location>
</feature>
<keyword evidence="3" id="KW-1185">Reference proteome</keyword>
<sequence length="175" mass="17807">MGNEIGIRALVSAIAIPMLLATLSGCFRSGDPDNAAPPTTGPAPTVGGAVAGVPTPEALGRDDEDDEGPTAPVAGAAPAAAAFATAWARPRLDAASWLKGVTPLCVPRFAAQLRTVDPANLPASRITGRPEATHPVRDGGGQFAIPTDRGTLLVSVADVEGRWLVTGNDFVRAPR</sequence>
<dbReference type="EMBL" id="FLRH01000004">
    <property type="protein sequence ID" value="SBT69012.1"/>
    <property type="molecule type" value="Genomic_DNA"/>
</dbReference>
<dbReference type="Proteomes" id="UP000199558">
    <property type="component" value="Unassembled WGS sequence"/>
</dbReference>
<proteinExistence type="predicted"/>
<feature type="region of interest" description="Disordered" evidence="1">
    <location>
        <begin position="31"/>
        <end position="73"/>
    </location>
</feature>
<evidence type="ECO:0000256" key="1">
    <source>
        <dbReference type="SAM" id="MobiDB-lite"/>
    </source>
</evidence>
<dbReference type="STRING" id="946078.GA0070622_6130"/>
<evidence type="ECO:0000313" key="2">
    <source>
        <dbReference type="EMBL" id="SBT69012.1"/>
    </source>
</evidence>
<evidence type="ECO:0000313" key="3">
    <source>
        <dbReference type="Proteomes" id="UP000199558"/>
    </source>
</evidence>
<protein>
    <submittedName>
        <fullName evidence="2">Uncharacterized protein</fullName>
    </submittedName>
</protein>
<reference evidence="3" key="1">
    <citation type="submission" date="2016-06" db="EMBL/GenBank/DDBJ databases">
        <authorList>
            <person name="Varghese N."/>
            <person name="Submissions Spin"/>
        </authorList>
    </citation>
    <scope>NUCLEOTIDE SEQUENCE [LARGE SCALE GENOMIC DNA]</scope>
    <source>
        <strain evidence="3">DSM 45794</strain>
    </source>
</reference>
<gene>
    <name evidence="2" type="ORF">GA0070622_6130</name>
</gene>
<organism evidence="2 3">
    <name type="scientific">Micromonospora sediminicola</name>
    <dbReference type="NCBI Taxonomy" id="946078"/>
    <lineage>
        <taxon>Bacteria</taxon>
        <taxon>Bacillati</taxon>
        <taxon>Actinomycetota</taxon>
        <taxon>Actinomycetes</taxon>
        <taxon>Micromonosporales</taxon>
        <taxon>Micromonosporaceae</taxon>
        <taxon>Micromonospora</taxon>
    </lineage>
</organism>
<name>A0A1A9BJF6_9ACTN</name>
<dbReference type="AlphaFoldDB" id="A0A1A9BJF6"/>